<evidence type="ECO:0000313" key="2">
    <source>
        <dbReference type="Proteomes" id="UP000818029"/>
    </source>
</evidence>
<keyword evidence="2" id="KW-1185">Reference proteome</keyword>
<dbReference type="GO" id="GO:0003676">
    <property type="term" value="F:nucleic acid binding"/>
    <property type="evidence" value="ECO:0007669"/>
    <property type="project" value="InterPro"/>
</dbReference>
<dbReference type="OrthoDB" id="1748424at2759"/>
<organism evidence="2 3">
    <name type="scientific">Gossypium hirsutum</name>
    <name type="common">Upland cotton</name>
    <name type="synonym">Gossypium mexicanum</name>
    <dbReference type="NCBI Taxonomy" id="3635"/>
    <lineage>
        <taxon>Eukaryota</taxon>
        <taxon>Viridiplantae</taxon>
        <taxon>Streptophyta</taxon>
        <taxon>Embryophyta</taxon>
        <taxon>Tracheophyta</taxon>
        <taxon>Spermatophyta</taxon>
        <taxon>Magnoliopsida</taxon>
        <taxon>eudicotyledons</taxon>
        <taxon>Gunneridae</taxon>
        <taxon>Pentapetalae</taxon>
        <taxon>rosids</taxon>
        <taxon>malvids</taxon>
        <taxon>Malvales</taxon>
        <taxon>Malvaceae</taxon>
        <taxon>Malvoideae</taxon>
        <taxon>Gossypium</taxon>
    </lineage>
</organism>
<dbReference type="PANTHER" id="PTHR47723">
    <property type="entry name" value="OS05G0353850 PROTEIN"/>
    <property type="match status" value="1"/>
</dbReference>
<dbReference type="PANTHER" id="PTHR47723:SF19">
    <property type="entry name" value="POLYNUCLEOTIDYL TRANSFERASE, RIBONUCLEASE H-LIKE SUPERFAMILY PROTEIN"/>
    <property type="match status" value="1"/>
</dbReference>
<dbReference type="Proteomes" id="UP000818029">
    <property type="component" value="Chromosome A05"/>
</dbReference>
<dbReference type="OMA" id="YSALIRM"/>
<evidence type="ECO:0000313" key="3">
    <source>
        <dbReference type="RefSeq" id="XP_016752385.1"/>
    </source>
</evidence>
<dbReference type="InterPro" id="IPR044730">
    <property type="entry name" value="RNase_H-like_dom_plant"/>
</dbReference>
<dbReference type="AlphaFoldDB" id="A0A1U8PMI5"/>
<name>A0A1U8PMI5_GOSHI</name>
<dbReference type="InterPro" id="IPR012337">
    <property type="entry name" value="RNaseH-like_sf"/>
</dbReference>
<dbReference type="CDD" id="cd06222">
    <property type="entry name" value="RNase_H_like"/>
    <property type="match status" value="1"/>
</dbReference>
<accession>A0A1U8PMI5</accession>
<dbReference type="GeneID" id="107960565"/>
<dbReference type="InterPro" id="IPR036397">
    <property type="entry name" value="RNaseH_sf"/>
</dbReference>
<dbReference type="KEGG" id="ghi:107960565"/>
<dbReference type="Gene3D" id="3.30.420.10">
    <property type="entry name" value="Ribonuclease H-like superfamily/Ribonuclease H"/>
    <property type="match status" value="1"/>
</dbReference>
<reference evidence="3" key="2">
    <citation type="submission" date="2025-08" db="UniProtKB">
        <authorList>
            <consortium name="RefSeq"/>
        </authorList>
    </citation>
    <scope>IDENTIFICATION</scope>
</reference>
<dbReference type="GO" id="GO:0004523">
    <property type="term" value="F:RNA-DNA hybrid ribonuclease activity"/>
    <property type="evidence" value="ECO:0007669"/>
    <property type="project" value="InterPro"/>
</dbReference>
<dbReference type="RefSeq" id="XP_016752385.1">
    <property type="nucleotide sequence ID" value="XM_016896896.1"/>
</dbReference>
<reference evidence="2" key="1">
    <citation type="journal article" date="2020" name="Nat. Genet.">
        <title>Genomic diversifications of five Gossypium allopolyploid species and their impact on cotton improvement.</title>
        <authorList>
            <person name="Chen Z.J."/>
            <person name="Sreedasyam A."/>
            <person name="Ando A."/>
            <person name="Song Q."/>
            <person name="De Santiago L.M."/>
            <person name="Hulse-Kemp A.M."/>
            <person name="Ding M."/>
            <person name="Ye W."/>
            <person name="Kirkbride R.C."/>
            <person name="Jenkins J."/>
            <person name="Plott C."/>
            <person name="Lovell J."/>
            <person name="Lin Y.M."/>
            <person name="Vaughn R."/>
            <person name="Liu B."/>
            <person name="Simpson S."/>
            <person name="Scheffler B.E."/>
            <person name="Wen L."/>
            <person name="Saski C.A."/>
            <person name="Grover C.E."/>
            <person name="Hu G."/>
            <person name="Conover J.L."/>
            <person name="Carlson J.W."/>
            <person name="Shu S."/>
            <person name="Boston L.B."/>
            <person name="Williams M."/>
            <person name="Peterson D.G."/>
            <person name="McGee K."/>
            <person name="Jones D.C."/>
            <person name="Wendel J.F."/>
            <person name="Stelly D.M."/>
            <person name="Grimwood J."/>
            <person name="Schmutz J."/>
        </authorList>
    </citation>
    <scope>NUCLEOTIDE SEQUENCE [LARGE SCALE GENOMIC DNA]</scope>
    <source>
        <strain evidence="2">cv. TM-1</strain>
    </source>
</reference>
<dbReference type="SUPFAM" id="SSF53098">
    <property type="entry name" value="Ribonuclease H-like"/>
    <property type="match status" value="1"/>
</dbReference>
<dbReference type="PaxDb" id="3635-A0A1U8PMI5"/>
<dbReference type="InterPro" id="IPR002156">
    <property type="entry name" value="RNaseH_domain"/>
</dbReference>
<gene>
    <name evidence="3" type="primary">LOC107960565</name>
</gene>
<sequence>MTRGEPLVGEWTYLNTVGAVRVDTRATAAEGVLRNKNREWILGYNKYLGNCSILNAELWGILDGLKLIQRRGDAKVVIQSDSLEAVKAIYESVLKTSYSALIRMIHCILSQESSWLLRYIHRE</sequence>
<dbReference type="InterPro" id="IPR053151">
    <property type="entry name" value="RNase_H-like"/>
</dbReference>
<dbReference type="Pfam" id="PF13456">
    <property type="entry name" value="RVT_3"/>
    <property type="match status" value="1"/>
</dbReference>
<proteinExistence type="predicted"/>
<feature type="domain" description="RNase H type-1" evidence="1">
    <location>
        <begin position="15"/>
        <end position="123"/>
    </location>
</feature>
<protein>
    <recommendedName>
        <fullName evidence="1">RNase H type-1 domain-containing protein</fullName>
    </recommendedName>
</protein>
<evidence type="ECO:0000259" key="1">
    <source>
        <dbReference type="Pfam" id="PF13456"/>
    </source>
</evidence>